<evidence type="ECO:0000313" key="12">
    <source>
        <dbReference type="Proteomes" id="UP000007718"/>
    </source>
</evidence>
<dbReference type="GO" id="GO:0005886">
    <property type="term" value="C:plasma membrane"/>
    <property type="evidence" value="ECO:0007669"/>
    <property type="project" value="UniProtKB-SubCell"/>
</dbReference>
<dbReference type="NCBIfam" id="NF011359">
    <property type="entry name" value="PRK14777.1"/>
    <property type="match status" value="1"/>
</dbReference>
<comment type="caution">
    <text evidence="9">Lacks conserved residue(s) required for the propagation of feature annotation.</text>
</comment>
<comment type="catalytic activity">
    <reaction evidence="9">
        <text>Release of signal peptides from bacterial membrane prolipoproteins. Hydrolyzes -Xaa-Yaa-Zaa-|-(S,diacylglyceryl)Cys-, in which Xaa is hydrophobic (preferably Leu), and Yaa (Ala or Ser) and Zaa (Gly or Ala) have small, neutral side chains.</text>
        <dbReference type="EC" id="3.4.23.36"/>
    </reaction>
</comment>
<dbReference type="GO" id="GO:0006508">
    <property type="term" value="P:proteolysis"/>
    <property type="evidence" value="ECO:0007669"/>
    <property type="project" value="UniProtKB-KW"/>
</dbReference>
<accession>F0RP14</accession>
<dbReference type="NCBIfam" id="TIGR00077">
    <property type="entry name" value="lspA"/>
    <property type="match status" value="1"/>
</dbReference>
<evidence type="ECO:0000256" key="1">
    <source>
        <dbReference type="ARBA" id="ARBA00006139"/>
    </source>
</evidence>
<gene>
    <name evidence="9" type="primary">lspA</name>
    <name evidence="11" type="ordered locus">Deipr_0156</name>
</gene>
<evidence type="ECO:0000256" key="9">
    <source>
        <dbReference type="HAMAP-Rule" id="MF_00161"/>
    </source>
</evidence>
<organism evidence="11 12">
    <name type="scientific">Deinococcus proteolyticus (strain ATCC 35074 / DSM 20540 / JCM 6276 / NBRC 101906 / NCIMB 13154 / VKM Ac-1939 / CCM 2703 / MRP)</name>
    <dbReference type="NCBI Taxonomy" id="693977"/>
    <lineage>
        <taxon>Bacteria</taxon>
        <taxon>Thermotogati</taxon>
        <taxon>Deinococcota</taxon>
        <taxon>Deinococci</taxon>
        <taxon>Deinococcales</taxon>
        <taxon>Deinococcaceae</taxon>
        <taxon>Deinococcus</taxon>
    </lineage>
</organism>
<dbReference type="KEGG" id="dpt:Deipr_0156"/>
<dbReference type="UniPathway" id="UPA00665"/>
<dbReference type="STRING" id="693977.Deipr_0156"/>
<dbReference type="EC" id="3.4.23.36" evidence="9"/>
<keyword evidence="11" id="KW-0449">Lipoprotein</keyword>
<dbReference type="PRINTS" id="PR00781">
    <property type="entry name" value="LIPOSIGPTASE"/>
</dbReference>
<proteinExistence type="inferred from homology"/>
<evidence type="ECO:0000256" key="3">
    <source>
        <dbReference type="ARBA" id="ARBA00022670"/>
    </source>
</evidence>
<evidence type="ECO:0000256" key="2">
    <source>
        <dbReference type="ARBA" id="ARBA00022475"/>
    </source>
</evidence>
<dbReference type="InterPro" id="IPR001872">
    <property type="entry name" value="Peptidase_A8"/>
</dbReference>
<dbReference type="eggNOG" id="COG0597">
    <property type="taxonomic scope" value="Bacteria"/>
</dbReference>
<dbReference type="HAMAP" id="MF_00161">
    <property type="entry name" value="LspA"/>
    <property type="match status" value="1"/>
</dbReference>
<dbReference type="PANTHER" id="PTHR33695:SF1">
    <property type="entry name" value="LIPOPROTEIN SIGNAL PEPTIDASE"/>
    <property type="match status" value="1"/>
</dbReference>
<dbReference type="GO" id="GO:0004190">
    <property type="term" value="F:aspartic-type endopeptidase activity"/>
    <property type="evidence" value="ECO:0007669"/>
    <property type="project" value="UniProtKB-UniRule"/>
</dbReference>
<name>F0RP14_DEIPM</name>
<feature type="transmembrane region" description="Helical" evidence="9">
    <location>
        <begin position="139"/>
        <end position="165"/>
    </location>
</feature>
<keyword evidence="8 9" id="KW-0472">Membrane</keyword>
<evidence type="ECO:0000313" key="11">
    <source>
        <dbReference type="EMBL" id="ADY25329.1"/>
    </source>
</evidence>
<reference evidence="12" key="1">
    <citation type="submission" date="2011-02" db="EMBL/GenBank/DDBJ databases">
        <title>The complete sequence of chromosome of Deinococcus proteolyticus DSM 20540.</title>
        <authorList>
            <consortium name="US DOE Joint Genome Institute (JGI-PGF)"/>
            <person name="Lucas S."/>
            <person name="Copeland A."/>
            <person name="Lapidus A."/>
            <person name="Bruce D."/>
            <person name="Goodwin L."/>
            <person name="Pitluck S."/>
            <person name="Kyrpides N."/>
            <person name="Mavromatis K."/>
            <person name="Pagani I."/>
            <person name="Ivanova N."/>
            <person name="Ovchinnikova G."/>
            <person name="Zeytun A."/>
            <person name="Detter J.C."/>
            <person name="Han C."/>
            <person name="Land M."/>
            <person name="Hauser L."/>
            <person name="Markowitz V."/>
            <person name="Cheng J.-F."/>
            <person name="Hugenholtz P."/>
            <person name="Woyke T."/>
            <person name="Wu D."/>
            <person name="Pukall R."/>
            <person name="Steenblock K."/>
            <person name="Brambilla E."/>
            <person name="Klenk H.-P."/>
            <person name="Eisen J.A."/>
        </authorList>
    </citation>
    <scope>NUCLEOTIDE SEQUENCE [LARGE SCALE GENOMIC DNA]</scope>
    <source>
        <strain evidence="12">ATCC 35074 / DSM 20540 / JCM 6276 / NBRC 101906 / NCIMB 13154 / VKM Ac-1939 / CCM 2703 / MRP</strain>
    </source>
</reference>
<comment type="subcellular location">
    <subcellularLocation>
        <location evidence="9">Cell membrane</location>
        <topology evidence="9">Multi-pass membrane protein</topology>
    </subcellularLocation>
</comment>
<reference evidence="11 12" key="2">
    <citation type="journal article" date="2012" name="Stand. Genomic Sci.">
        <title>Complete genome sequence of the orange-red pigmented, radioresistant Deinococcus proteolyticus type strain (MRP(T)).</title>
        <authorList>
            <person name="Copeland A."/>
            <person name="Zeytun A."/>
            <person name="Yassawong M."/>
            <person name="Nolan M."/>
            <person name="Lucas S."/>
            <person name="Hammon N."/>
            <person name="Deshpande S."/>
            <person name="Cheng J.F."/>
            <person name="Han C."/>
            <person name="Tapia R."/>
            <person name="Goodwin L.A."/>
            <person name="Pitluck S."/>
            <person name="Mavromatis K."/>
            <person name="Liolios K."/>
            <person name="Pagani I."/>
            <person name="Ivanova N."/>
            <person name="Mikhailova N."/>
            <person name="Pati A."/>
            <person name="Chen A."/>
            <person name="Palaniappan K."/>
            <person name="Land M."/>
            <person name="Hauser L."/>
            <person name="Jeffries C.D."/>
            <person name="Brambilla E.M."/>
            <person name="Rohde M."/>
            <person name="Sikorski J."/>
            <person name="Pukall R."/>
            <person name="Goker M."/>
            <person name="Detter J.C."/>
            <person name="Woyke T."/>
            <person name="Bristow J."/>
            <person name="Eisen J.A."/>
            <person name="Markowitz V."/>
            <person name="Hugenholtz P."/>
            <person name="Kyrpides N.C."/>
            <person name="Klenk H.P."/>
            <person name="Lapidus A."/>
        </authorList>
    </citation>
    <scope>NUCLEOTIDE SEQUENCE [LARGE SCALE GENOMIC DNA]</scope>
    <source>
        <strain evidence="12">ATCC 35074 / DSM 20540 / JCM 6276 / NBRC 101906 / NCIMB 13154 / VKM Ac-1939 / CCM 2703 / MRP</strain>
    </source>
</reference>
<keyword evidence="6 9" id="KW-0378">Hydrolase</keyword>
<keyword evidence="2 9" id="KW-1003">Cell membrane</keyword>
<comment type="function">
    <text evidence="9">This protein specifically catalyzes the removal of signal peptides from prolipoproteins.</text>
</comment>
<feature type="transmembrane region" description="Helical" evidence="9">
    <location>
        <begin position="100"/>
        <end position="119"/>
    </location>
</feature>
<feature type="active site" evidence="9">
    <location>
        <position position="126"/>
    </location>
</feature>
<protein>
    <recommendedName>
        <fullName evidence="9">Lipoprotein signal peptidase</fullName>
        <ecNumber evidence="9">3.4.23.36</ecNumber>
    </recommendedName>
    <alternativeName>
        <fullName evidence="9">Prolipoprotein signal peptidase</fullName>
    </alternativeName>
    <alternativeName>
        <fullName evidence="9">Signal peptidase II</fullName>
        <shortName evidence="9">SPase II</shortName>
    </alternativeName>
</protein>
<dbReference type="HOGENOM" id="CLU_083252_3_2_0"/>
<evidence type="ECO:0000256" key="10">
    <source>
        <dbReference type="RuleBase" id="RU004181"/>
    </source>
</evidence>
<dbReference type="Proteomes" id="UP000007718">
    <property type="component" value="Chromosome"/>
</dbReference>
<comment type="pathway">
    <text evidence="9">Protein modification; lipoprotein biosynthesis (signal peptide cleavage).</text>
</comment>
<dbReference type="PANTHER" id="PTHR33695">
    <property type="entry name" value="LIPOPROTEIN SIGNAL PEPTIDASE"/>
    <property type="match status" value="1"/>
</dbReference>
<feature type="active site" evidence="9">
    <location>
        <position position="152"/>
    </location>
</feature>
<keyword evidence="12" id="KW-1185">Reference proteome</keyword>
<evidence type="ECO:0000256" key="5">
    <source>
        <dbReference type="ARBA" id="ARBA00022750"/>
    </source>
</evidence>
<dbReference type="Pfam" id="PF01252">
    <property type="entry name" value="Peptidase_A8"/>
    <property type="match status" value="1"/>
</dbReference>
<dbReference type="RefSeq" id="WP_013613938.1">
    <property type="nucleotide sequence ID" value="NC_015161.1"/>
</dbReference>
<dbReference type="AlphaFoldDB" id="F0RP14"/>
<evidence type="ECO:0000256" key="4">
    <source>
        <dbReference type="ARBA" id="ARBA00022692"/>
    </source>
</evidence>
<comment type="similarity">
    <text evidence="1 9 10">Belongs to the peptidase A8 family.</text>
</comment>
<evidence type="ECO:0000256" key="7">
    <source>
        <dbReference type="ARBA" id="ARBA00022989"/>
    </source>
</evidence>
<sequence>MRSAAPASAHRRWPLWFPLLLAALLIVADQLLKSWALNNLVYQAPPVPVIPLLLDWVLTFNTGAAWSMFSNSALPLAALRLLVGLGLLGYLVLRPQARHLSTVLTMIAAGAIGNAIDGLTKGQVTDMIHMPLLSSVTNALGVGDFPIFNLADVYVVLGTLTLLLLSLREDRRAQQAAPAEPHGPA</sequence>
<keyword evidence="5 9" id="KW-0064">Aspartyl protease</keyword>
<evidence type="ECO:0000256" key="8">
    <source>
        <dbReference type="ARBA" id="ARBA00023136"/>
    </source>
</evidence>
<dbReference type="EMBL" id="CP002536">
    <property type="protein sequence ID" value="ADY25329.1"/>
    <property type="molecule type" value="Genomic_DNA"/>
</dbReference>
<keyword evidence="7 9" id="KW-1133">Transmembrane helix</keyword>
<keyword evidence="3 9" id="KW-0645">Protease</keyword>
<dbReference type="OrthoDB" id="9810259at2"/>
<keyword evidence="4 9" id="KW-0812">Transmembrane</keyword>
<evidence type="ECO:0000256" key="6">
    <source>
        <dbReference type="ARBA" id="ARBA00022801"/>
    </source>
</evidence>
<feature type="transmembrane region" description="Helical" evidence="9">
    <location>
        <begin position="73"/>
        <end position="93"/>
    </location>
</feature>